<sequence length="32" mass="3625">MKRVDAVLNQVCGLTINHHKPLTIMMSTLRTC</sequence>
<dbReference type="AlphaFoldDB" id="A0A0V0YQ38"/>
<gene>
    <name evidence="1" type="ORF">T12_9754</name>
</gene>
<dbReference type="Proteomes" id="UP000054783">
    <property type="component" value="Unassembled WGS sequence"/>
</dbReference>
<keyword evidence="2" id="KW-1185">Reference proteome</keyword>
<protein>
    <submittedName>
        <fullName evidence="1">Uncharacterized protein</fullName>
    </submittedName>
</protein>
<proteinExistence type="predicted"/>
<comment type="caution">
    <text evidence="1">The sequence shown here is derived from an EMBL/GenBank/DDBJ whole genome shotgun (WGS) entry which is preliminary data.</text>
</comment>
<evidence type="ECO:0000313" key="2">
    <source>
        <dbReference type="Proteomes" id="UP000054783"/>
    </source>
</evidence>
<dbReference type="EMBL" id="JYDQ01003850">
    <property type="protein sequence ID" value="KRY02425.1"/>
    <property type="molecule type" value="Genomic_DNA"/>
</dbReference>
<accession>A0A0V0YQ38</accession>
<organism evidence="1 2">
    <name type="scientific">Trichinella patagoniensis</name>
    <dbReference type="NCBI Taxonomy" id="990121"/>
    <lineage>
        <taxon>Eukaryota</taxon>
        <taxon>Metazoa</taxon>
        <taxon>Ecdysozoa</taxon>
        <taxon>Nematoda</taxon>
        <taxon>Enoplea</taxon>
        <taxon>Dorylaimia</taxon>
        <taxon>Trichinellida</taxon>
        <taxon>Trichinellidae</taxon>
        <taxon>Trichinella</taxon>
    </lineage>
</organism>
<name>A0A0V0YQ38_9BILA</name>
<evidence type="ECO:0000313" key="1">
    <source>
        <dbReference type="EMBL" id="KRY02425.1"/>
    </source>
</evidence>
<reference evidence="1 2" key="1">
    <citation type="submission" date="2015-01" db="EMBL/GenBank/DDBJ databases">
        <title>Evolution of Trichinella species and genotypes.</title>
        <authorList>
            <person name="Korhonen P.K."/>
            <person name="Edoardo P."/>
            <person name="Giuseppe L.R."/>
            <person name="Gasser R.B."/>
        </authorList>
    </citation>
    <scope>NUCLEOTIDE SEQUENCE [LARGE SCALE GENOMIC DNA]</scope>
    <source>
        <strain evidence="1">ISS2496</strain>
    </source>
</reference>